<organism evidence="1 2">
    <name type="scientific">Trichothecium roseum</name>
    <dbReference type="NCBI Taxonomy" id="47278"/>
    <lineage>
        <taxon>Eukaryota</taxon>
        <taxon>Fungi</taxon>
        <taxon>Dikarya</taxon>
        <taxon>Ascomycota</taxon>
        <taxon>Pezizomycotina</taxon>
        <taxon>Sordariomycetes</taxon>
        <taxon>Hypocreomycetidae</taxon>
        <taxon>Hypocreales</taxon>
        <taxon>Hypocreales incertae sedis</taxon>
        <taxon>Trichothecium</taxon>
    </lineage>
</organism>
<proteinExistence type="predicted"/>
<gene>
    <name evidence="1" type="ORF">N3K66_004251</name>
</gene>
<comment type="caution">
    <text evidence="1">The sequence shown here is derived from an EMBL/GenBank/DDBJ whole genome shotgun (WGS) entry which is preliminary data.</text>
</comment>
<sequence>MSLSSFTTLASPPNLGSYAGSSIISPTLASATSTTYSLLWERGKDAFTIITSTSTEVVTATATPAQVQDLGACFPQQDALQHLVPPCVELEVLERECEVRNNNPGSTDIIWHADCMCNGPFFEKWRGCQNCLHVHGFHDENDRDFWDLVLGRASYSLCVATPTAPFKDIFWSAHEFYDGPFPTAGNTELVDRFPGDAAVTNYYTPYDSDWIFESSPESTTVEAELESETRSALETSSKYNSSTTPTKTYRLFPYLLSDDSMTESSTQSPTGEPTASSSNVTADPQLQDRDSGSTNLVFSLLALGFCLAMAAF</sequence>
<evidence type="ECO:0000313" key="2">
    <source>
        <dbReference type="Proteomes" id="UP001163324"/>
    </source>
</evidence>
<protein>
    <submittedName>
        <fullName evidence="1">Uncharacterized protein</fullName>
    </submittedName>
</protein>
<name>A0ACC0V267_9HYPO</name>
<dbReference type="Proteomes" id="UP001163324">
    <property type="component" value="Chromosome 4"/>
</dbReference>
<evidence type="ECO:0000313" key="1">
    <source>
        <dbReference type="EMBL" id="KAI9899989.1"/>
    </source>
</evidence>
<reference evidence="1" key="1">
    <citation type="submission" date="2022-10" db="EMBL/GenBank/DDBJ databases">
        <title>Complete Genome of Trichothecium roseum strain YXFP-22015, a Plant Pathogen Isolated from Citrus.</title>
        <authorList>
            <person name="Wang Y."/>
            <person name="Zhu L."/>
        </authorList>
    </citation>
    <scope>NUCLEOTIDE SEQUENCE</scope>
    <source>
        <strain evidence="1">YXFP-22015</strain>
    </source>
</reference>
<accession>A0ACC0V267</accession>
<dbReference type="EMBL" id="CM047943">
    <property type="protein sequence ID" value="KAI9899989.1"/>
    <property type="molecule type" value="Genomic_DNA"/>
</dbReference>
<keyword evidence="2" id="KW-1185">Reference proteome</keyword>